<reference evidence="8" key="1">
    <citation type="journal article" date="2023" name="G3 (Bethesda)">
        <title>Whole genome assembly and annotation of the endangered Caribbean coral Acropora cervicornis.</title>
        <authorList>
            <person name="Selwyn J.D."/>
            <person name="Vollmer S.V."/>
        </authorList>
    </citation>
    <scope>NUCLEOTIDE SEQUENCE</scope>
    <source>
        <strain evidence="8">K2</strain>
    </source>
</reference>
<keyword evidence="2" id="KW-0255">Endonuclease</keyword>
<keyword evidence="9" id="KW-1185">Reference proteome</keyword>
<evidence type="ECO:0000256" key="2">
    <source>
        <dbReference type="ARBA" id="ARBA00022759"/>
    </source>
</evidence>
<comment type="caution">
    <text evidence="8">The sequence shown here is derived from an EMBL/GenBank/DDBJ whole genome shotgun (WGS) entry which is preliminary data.</text>
</comment>
<dbReference type="GO" id="GO:0008270">
    <property type="term" value="F:zinc ion binding"/>
    <property type="evidence" value="ECO:0007669"/>
    <property type="project" value="UniProtKB-KW"/>
</dbReference>
<dbReference type="Gene3D" id="3.90.320.10">
    <property type="match status" value="1"/>
</dbReference>
<evidence type="ECO:0000256" key="1">
    <source>
        <dbReference type="ARBA" id="ARBA00022722"/>
    </source>
</evidence>
<accession>A0AAD9PPW9</accession>
<feature type="region of interest" description="Disordered" evidence="6">
    <location>
        <begin position="291"/>
        <end position="314"/>
    </location>
</feature>
<reference evidence="8" key="2">
    <citation type="journal article" date="2023" name="Science">
        <title>Genomic signatures of disease resistance in endangered staghorn corals.</title>
        <authorList>
            <person name="Vollmer S.V."/>
            <person name="Selwyn J.D."/>
            <person name="Despard B.A."/>
            <person name="Roesel C.L."/>
        </authorList>
    </citation>
    <scope>NUCLEOTIDE SEQUENCE</scope>
    <source>
        <strain evidence="8">K2</strain>
    </source>
</reference>
<name>A0AAD9PPW9_ACRCE</name>
<keyword evidence="4" id="KW-0269">Exonuclease</keyword>
<dbReference type="InterPro" id="IPR011604">
    <property type="entry name" value="PDDEXK-like_dom_sf"/>
</dbReference>
<organism evidence="8 9">
    <name type="scientific">Acropora cervicornis</name>
    <name type="common">Staghorn coral</name>
    <dbReference type="NCBI Taxonomy" id="6130"/>
    <lineage>
        <taxon>Eukaryota</taxon>
        <taxon>Metazoa</taxon>
        <taxon>Cnidaria</taxon>
        <taxon>Anthozoa</taxon>
        <taxon>Hexacorallia</taxon>
        <taxon>Scleractinia</taxon>
        <taxon>Astrocoeniina</taxon>
        <taxon>Acroporidae</taxon>
        <taxon>Acropora</taxon>
    </lineage>
</organism>
<keyword evidence="5" id="KW-0862">Zinc</keyword>
<gene>
    <name evidence="8" type="ORF">P5673_033427</name>
</gene>
<dbReference type="PANTHER" id="PTHR47526">
    <property type="entry name" value="ATP-DEPENDENT DNA HELICASE"/>
    <property type="match status" value="1"/>
</dbReference>
<dbReference type="EMBL" id="JARQWQ010000258">
    <property type="protein sequence ID" value="KAK2546849.1"/>
    <property type="molecule type" value="Genomic_DNA"/>
</dbReference>
<protein>
    <recommendedName>
        <fullName evidence="7">SWIM-type domain-containing protein</fullName>
    </recommendedName>
</protein>
<dbReference type="PROSITE" id="PS50966">
    <property type="entry name" value="ZF_SWIM"/>
    <property type="match status" value="1"/>
</dbReference>
<evidence type="ECO:0000256" key="5">
    <source>
        <dbReference type="PROSITE-ProRule" id="PRU00325"/>
    </source>
</evidence>
<dbReference type="InterPro" id="IPR007527">
    <property type="entry name" value="Znf_SWIM"/>
</dbReference>
<dbReference type="GO" id="GO:0006281">
    <property type="term" value="P:DNA repair"/>
    <property type="evidence" value="ECO:0007669"/>
    <property type="project" value="UniProtKB-ARBA"/>
</dbReference>
<dbReference type="GO" id="GO:0004527">
    <property type="term" value="F:exonuclease activity"/>
    <property type="evidence" value="ECO:0007669"/>
    <property type="project" value="UniProtKB-KW"/>
</dbReference>
<dbReference type="AlphaFoldDB" id="A0AAD9PPW9"/>
<dbReference type="InterPro" id="IPR011335">
    <property type="entry name" value="Restrct_endonuc-II-like"/>
</dbReference>
<dbReference type="InterPro" id="IPR034720">
    <property type="entry name" value="Viral_alk_exo"/>
</dbReference>
<dbReference type="Pfam" id="PF01771">
    <property type="entry name" value="Viral_alk_exo"/>
    <property type="match status" value="1"/>
</dbReference>
<keyword evidence="5" id="KW-0863">Zinc-finger</keyword>
<sequence length="638" mass="72543">MAALGLAIAWVDSQLSFSINKMESVVTNVNLSDILTESDIPGALLPQEAPELCNVVQLKRWLTCEGASTTGRKVELVSRVKDYMKCGLDKKELRDQVASISQERKHNLAFWNSIFLTVQCFSLLLDLLKHFKDYGKSHSRLYGTYMVTSVGAKKQLSTAKLLVKGFNFYKSGHVFTVKSCNGDNGSRCYVKSQVLPSMKKSEAYLCHIVIRSNGLVQKASCGCPAGIDGHCNHVAATLFSLEEFCKARKQQNEEACTSQSCKWNVPRKPRVDLVPIANMKFRKHEHAKIKKSRQPVISPGQDVRPAKYRNTNANTNTKRYNTYSKVIDFQSKTGKLIGLSHILQQHTTNVIKEAVSLDHNYSKPSANDDDEQLCSYDAIQPTDHKESTNLISPIKVHPVSLSEIQKRCEAVIGKLQVTEDEVNTIELQTRKQSHCSEWFHHRKYRITASKAYRCASLKESTSPTKAVEEVLCYKKVYSTKAMKDGLNQEPVIVNEYTKEKENNGVWGDCSKTRADKLQKLQNRAARIITRADYSIRSPDVLNTLEWSNLEERRKRHLLVTMFKIFNNDCPTYVREQFHRTSEIHDYNLRGSNYDLQLPLPKTNFLKRSFSYRGAIAWNQLSNDTREMGDLTCFKLAIS</sequence>
<keyword evidence="5" id="KW-0479">Metal-binding</keyword>
<keyword evidence="3" id="KW-0378">Hydrolase</keyword>
<dbReference type="SUPFAM" id="SSF52980">
    <property type="entry name" value="Restriction endonuclease-like"/>
    <property type="match status" value="1"/>
</dbReference>
<dbReference type="PANTHER" id="PTHR47526:SF3">
    <property type="entry name" value="PHD-TYPE DOMAIN-CONTAINING PROTEIN"/>
    <property type="match status" value="1"/>
</dbReference>
<proteinExistence type="predicted"/>
<evidence type="ECO:0000313" key="8">
    <source>
        <dbReference type="EMBL" id="KAK2546849.1"/>
    </source>
</evidence>
<dbReference type="Proteomes" id="UP001249851">
    <property type="component" value="Unassembled WGS sequence"/>
</dbReference>
<dbReference type="GO" id="GO:0004519">
    <property type="term" value="F:endonuclease activity"/>
    <property type="evidence" value="ECO:0007669"/>
    <property type="project" value="UniProtKB-KW"/>
</dbReference>
<feature type="domain" description="SWIM-type" evidence="7">
    <location>
        <begin position="204"/>
        <end position="242"/>
    </location>
</feature>
<evidence type="ECO:0000313" key="9">
    <source>
        <dbReference type="Proteomes" id="UP001249851"/>
    </source>
</evidence>
<evidence type="ECO:0000259" key="7">
    <source>
        <dbReference type="PROSITE" id="PS50966"/>
    </source>
</evidence>
<keyword evidence="1" id="KW-0540">Nuclease</keyword>
<evidence type="ECO:0000256" key="4">
    <source>
        <dbReference type="ARBA" id="ARBA00022839"/>
    </source>
</evidence>
<evidence type="ECO:0000256" key="6">
    <source>
        <dbReference type="SAM" id="MobiDB-lite"/>
    </source>
</evidence>
<evidence type="ECO:0000256" key="3">
    <source>
        <dbReference type="ARBA" id="ARBA00022801"/>
    </source>
</evidence>